<dbReference type="Gene3D" id="3.30.160.60">
    <property type="entry name" value="Classic Zinc Finger"/>
    <property type="match status" value="1"/>
</dbReference>
<evidence type="ECO:0000259" key="1">
    <source>
        <dbReference type="PROSITE" id="PS00028"/>
    </source>
</evidence>
<reference evidence="2" key="1">
    <citation type="journal article" date="2020" name="Nature">
        <title>Giant virus diversity and host interactions through global metagenomics.</title>
        <authorList>
            <person name="Schulz F."/>
            <person name="Roux S."/>
            <person name="Paez-Espino D."/>
            <person name="Jungbluth S."/>
            <person name="Walsh D.A."/>
            <person name="Denef V.J."/>
            <person name="McMahon K.D."/>
            <person name="Konstantinidis K.T."/>
            <person name="Eloe-Fadrosh E.A."/>
            <person name="Kyrpides N.C."/>
            <person name="Woyke T."/>
        </authorList>
    </citation>
    <scope>NUCLEOTIDE SEQUENCE</scope>
    <source>
        <strain evidence="2">GVMAG-M-3300023184-165</strain>
    </source>
</reference>
<feature type="domain" description="C2H2-type" evidence="1">
    <location>
        <begin position="15"/>
        <end position="37"/>
    </location>
</feature>
<dbReference type="PROSITE" id="PS00028">
    <property type="entry name" value="ZINC_FINGER_C2H2_1"/>
    <property type="match status" value="1"/>
</dbReference>
<dbReference type="EMBL" id="MN740005">
    <property type="protein sequence ID" value="QHT82947.1"/>
    <property type="molecule type" value="Genomic_DNA"/>
</dbReference>
<protein>
    <recommendedName>
        <fullName evidence="1">C2H2-type domain-containing protein</fullName>
    </recommendedName>
</protein>
<dbReference type="InterPro" id="IPR013087">
    <property type="entry name" value="Znf_C2H2_type"/>
</dbReference>
<sequence length="325" mass="37943">MSTKKSPKISKIFHCESCDYKCSKNSEWTKHTLTAKHKKSTESTFSNEKNANTYCCDNCGSEYKDRSGLWRHSKKCQKAPKISEPEPVKNNMQLQPVCDMSNNIIMELLKQNNEFKELLVDQHKQLCENNKMHMEMHVENNKHIVELAGKAGSYNTNCNNKTFNLQVFLNEQCKDALNITDFVNQIQLQLSDLDMIGRIGYTEGMSKIIVRNLKELDIFKRPIHCSDLKREVLYIKDKDTWEKEDCENVKLKNAIKFIEHKNIKQIPKWKEENPESDNYDSKKHIEYHSIMLESMGGSTKEDDNKKREKIIKNIAKEVTIDKNLS</sequence>
<organism evidence="2">
    <name type="scientific">viral metagenome</name>
    <dbReference type="NCBI Taxonomy" id="1070528"/>
    <lineage>
        <taxon>unclassified sequences</taxon>
        <taxon>metagenomes</taxon>
        <taxon>organismal metagenomes</taxon>
    </lineage>
</organism>
<dbReference type="AlphaFoldDB" id="A0A6C0HRI3"/>
<accession>A0A6C0HRI3</accession>
<evidence type="ECO:0000313" key="2">
    <source>
        <dbReference type="EMBL" id="QHT82947.1"/>
    </source>
</evidence>
<proteinExistence type="predicted"/>
<name>A0A6C0HRI3_9ZZZZ</name>